<protein>
    <recommendedName>
        <fullName evidence="12">Bidirectional sugar transporter SWEET</fullName>
    </recommendedName>
</protein>
<dbReference type="FunFam" id="1.20.1280.290:FF:000004">
    <property type="entry name" value="Sugar transporter SWEET"/>
    <property type="match status" value="1"/>
</dbReference>
<dbReference type="InterPro" id="IPR004316">
    <property type="entry name" value="SWEET_rpt"/>
</dbReference>
<feature type="transmembrane region" description="Helical" evidence="12">
    <location>
        <begin position="7"/>
        <end position="26"/>
    </location>
</feature>
<comment type="subcellular location">
    <subcellularLocation>
        <location evidence="1">Cell membrane</location>
        <topology evidence="1">Multi-pass membrane protein</topology>
    </subcellularLocation>
    <subcellularLocation>
        <location evidence="2">Golgi apparatus membrane</location>
        <topology evidence="2">Multi-pass membrane protein</topology>
    </subcellularLocation>
</comment>
<comment type="caution">
    <text evidence="12">Lacks conserved residue(s) required for the propagation of feature annotation.</text>
</comment>
<comment type="similarity">
    <text evidence="3 12">Belongs to the SWEET sugar transporter family.</text>
</comment>
<dbReference type="PANTHER" id="PTHR10791:SF222">
    <property type="entry name" value="BIDIRECTIONAL SUGAR TRANSPORTER SWEET15"/>
    <property type="match status" value="1"/>
</dbReference>
<dbReference type="AlphaFoldDB" id="A0A3L6DHV9"/>
<feature type="transmembrane region" description="Helical" evidence="12">
    <location>
        <begin position="71"/>
        <end position="92"/>
    </location>
</feature>
<evidence type="ECO:0000256" key="10">
    <source>
        <dbReference type="ARBA" id="ARBA00023034"/>
    </source>
</evidence>
<dbReference type="ExpressionAtlas" id="A0A3L6DHV9">
    <property type="expression patterns" value="baseline"/>
</dbReference>
<keyword evidence="11 12" id="KW-0472">Membrane</keyword>
<evidence type="ECO:0000256" key="3">
    <source>
        <dbReference type="ARBA" id="ARBA00007809"/>
    </source>
</evidence>
<accession>A0A3L6DHV9</accession>
<dbReference type="Gene3D" id="1.20.1280.290">
    <property type="match status" value="2"/>
</dbReference>
<dbReference type="GO" id="GO:0000139">
    <property type="term" value="C:Golgi membrane"/>
    <property type="evidence" value="ECO:0007669"/>
    <property type="project" value="UniProtKB-SubCell"/>
</dbReference>
<keyword evidence="8" id="KW-0677">Repeat</keyword>
<proteinExistence type="inferred from homology"/>
<dbReference type="FunFam" id="1.20.1280.290:FF:000001">
    <property type="entry name" value="Bidirectional sugar transporter SWEET"/>
    <property type="match status" value="1"/>
</dbReference>
<dbReference type="InterPro" id="IPR047664">
    <property type="entry name" value="SWEET"/>
</dbReference>
<keyword evidence="4 12" id="KW-0813">Transport</keyword>
<keyword evidence="6 12" id="KW-0762">Sugar transport</keyword>
<dbReference type="Proteomes" id="UP000251960">
    <property type="component" value="Chromosome 9"/>
</dbReference>
<evidence type="ECO:0000313" key="13">
    <source>
        <dbReference type="EMBL" id="PWZ08196.1"/>
    </source>
</evidence>
<evidence type="ECO:0000256" key="12">
    <source>
        <dbReference type="RuleBase" id="RU910715"/>
    </source>
</evidence>
<comment type="function">
    <text evidence="12">Mediates both low-affinity uptake and efflux of sugar across the membrane.</text>
</comment>
<feature type="transmembrane region" description="Helical" evidence="12">
    <location>
        <begin position="46"/>
        <end position="64"/>
    </location>
</feature>
<keyword evidence="10" id="KW-0333">Golgi apparatus</keyword>
<evidence type="ECO:0000256" key="9">
    <source>
        <dbReference type="ARBA" id="ARBA00022989"/>
    </source>
</evidence>
<comment type="caution">
    <text evidence="13">The sequence shown here is derived from an EMBL/GenBank/DDBJ whole genome shotgun (WGS) entry which is preliminary data.</text>
</comment>
<reference evidence="13" key="1">
    <citation type="journal article" date="2018" name="Nat. Genet.">
        <title>Extensive intraspecific gene order and gene structural variations between Mo17 and other maize genomes.</title>
        <authorList>
            <person name="Sun S."/>
            <person name="Zhou Y."/>
            <person name="Chen J."/>
            <person name="Shi J."/>
            <person name="Zhao H."/>
            <person name="Zhao H."/>
            <person name="Song W."/>
            <person name="Zhang M."/>
            <person name="Cui Y."/>
            <person name="Dong X."/>
            <person name="Liu H."/>
            <person name="Ma X."/>
            <person name="Jiao Y."/>
            <person name="Wang B."/>
            <person name="Wei X."/>
            <person name="Stein J.C."/>
            <person name="Glaubitz J.C."/>
            <person name="Lu F."/>
            <person name="Yu G."/>
            <person name="Liang C."/>
            <person name="Fengler K."/>
            <person name="Li B."/>
            <person name="Rafalski A."/>
            <person name="Schnable P.S."/>
            <person name="Ware D.H."/>
            <person name="Buckler E.S."/>
            <person name="Lai J."/>
        </authorList>
    </citation>
    <scope>NUCLEOTIDE SEQUENCE [LARGE SCALE GENOMIC DNA]</scope>
    <source>
        <tissue evidence="13">Seedling</tissue>
    </source>
</reference>
<sequence length="245" mass="27211">MITVGHPVAFAVGILGNILSFLVILAPVPTFYRVYAKKSTESFQSVPYVVALLSATLWLYYALLSTDLLLLSINTVACVAESVYLAVYLAYAPGPAKAFTLKLLFCRPSVVLLIALTNKQRQVMRTKSVEFMPFWLSFFLTVSAVVWFFYGLLIKDFFVAMPNVLGLLFGLAQMVLFFVYRNRNPKKNGAVSEMQQAAVQADDEKERRSHANADVRTVVVDIMPPPPAMMVMMTAAHQTPAVEVV</sequence>
<dbReference type="GO" id="GO:0051119">
    <property type="term" value="F:sugar transmembrane transporter activity"/>
    <property type="evidence" value="ECO:0007669"/>
    <property type="project" value="InterPro"/>
</dbReference>
<dbReference type="Pfam" id="PF03083">
    <property type="entry name" value="MtN3_slv"/>
    <property type="match status" value="2"/>
</dbReference>
<feature type="transmembrane region" description="Helical" evidence="12">
    <location>
        <begin position="129"/>
        <end position="151"/>
    </location>
</feature>
<keyword evidence="9 12" id="KW-1133">Transmembrane helix</keyword>
<evidence type="ECO:0000256" key="2">
    <source>
        <dbReference type="ARBA" id="ARBA00004653"/>
    </source>
</evidence>
<dbReference type="PANTHER" id="PTHR10791">
    <property type="entry name" value="RAG1-ACTIVATING PROTEIN 1"/>
    <property type="match status" value="1"/>
</dbReference>
<evidence type="ECO:0000256" key="5">
    <source>
        <dbReference type="ARBA" id="ARBA00022475"/>
    </source>
</evidence>
<feature type="transmembrane region" description="Helical" evidence="12">
    <location>
        <begin position="157"/>
        <end position="180"/>
    </location>
</feature>
<evidence type="ECO:0000256" key="6">
    <source>
        <dbReference type="ARBA" id="ARBA00022597"/>
    </source>
</evidence>
<dbReference type="GO" id="GO:0005886">
    <property type="term" value="C:plasma membrane"/>
    <property type="evidence" value="ECO:0007669"/>
    <property type="project" value="UniProtKB-SubCell"/>
</dbReference>
<name>A0A3L6DHV9_MAIZE</name>
<evidence type="ECO:0000256" key="4">
    <source>
        <dbReference type="ARBA" id="ARBA00022448"/>
    </source>
</evidence>
<evidence type="ECO:0000256" key="1">
    <source>
        <dbReference type="ARBA" id="ARBA00004651"/>
    </source>
</evidence>
<evidence type="ECO:0000256" key="8">
    <source>
        <dbReference type="ARBA" id="ARBA00022737"/>
    </source>
</evidence>
<evidence type="ECO:0000256" key="7">
    <source>
        <dbReference type="ARBA" id="ARBA00022692"/>
    </source>
</evidence>
<gene>
    <name evidence="13" type="primary">SWEET12_0</name>
    <name evidence="13" type="ORF">Zm00014a_000211</name>
</gene>
<organism evidence="13">
    <name type="scientific">Zea mays</name>
    <name type="common">Maize</name>
    <dbReference type="NCBI Taxonomy" id="4577"/>
    <lineage>
        <taxon>Eukaryota</taxon>
        <taxon>Viridiplantae</taxon>
        <taxon>Streptophyta</taxon>
        <taxon>Embryophyta</taxon>
        <taxon>Tracheophyta</taxon>
        <taxon>Spermatophyta</taxon>
        <taxon>Magnoliopsida</taxon>
        <taxon>Liliopsida</taxon>
        <taxon>Poales</taxon>
        <taxon>Poaceae</taxon>
        <taxon>PACMAD clade</taxon>
        <taxon>Panicoideae</taxon>
        <taxon>Andropogonodae</taxon>
        <taxon>Andropogoneae</taxon>
        <taxon>Tripsacinae</taxon>
        <taxon>Zea</taxon>
    </lineage>
</organism>
<dbReference type="EMBL" id="NCVQ01000010">
    <property type="protein sequence ID" value="PWZ08196.1"/>
    <property type="molecule type" value="Genomic_DNA"/>
</dbReference>
<keyword evidence="7 12" id="KW-0812">Transmembrane</keyword>
<keyword evidence="5" id="KW-1003">Cell membrane</keyword>
<evidence type="ECO:0000256" key="11">
    <source>
        <dbReference type="ARBA" id="ARBA00023136"/>
    </source>
</evidence>